<dbReference type="Gene3D" id="2.30.30.40">
    <property type="entry name" value="SH3 Domains"/>
    <property type="match status" value="1"/>
</dbReference>
<protein>
    <recommendedName>
        <fullName evidence="4">SH3 domain-containing protein</fullName>
    </recommendedName>
</protein>
<dbReference type="EMBL" id="CAWYQH010000108">
    <property type="protein sequence ID" value="CAK8688655.1"/>
    <property type="molecule type" value="Genomic_DNA"/>
</dbReference>
<dbReference type="Proteomes" id="UP001642483">
    <property type="component" value="Unassembled WGS sequence"/>
</dbReference>
<evidence type="ECO:0000259" key="4">
    <source>
        <dbReference type="PROSITE" id="PS50002"/>
    </source>
</evidence>
<name>A0ABP0GA23_CLALP</name>
<reference evidence="5 6" key="1">
    <citation type="submission" date="2024-02" db="EMBL/GenBank/DDBJ databases">
        <authorList>
            <person name="Daric V."/>
            <person name="Darras S."/>
        </authorList>
    </citation>
    <scope>NUCLEOTIDE SEQUENCE [LARGE SCALE GENOMIC DNA]</scope>
</reference>
<dbReference type="Pfam" id="PF00018">
    <property type="entry name" value="SH3_1"/>
    <property type="match status" value="1"/>
</dbReference>
<dbReference type="InterPro" id="IPR001452">
    <property type="entry name" value="SH3_domain"/>
</dbReference>
<feature type="region of interest" description="Disordered" evidence="3">
    <location>
        <begin position="1"/>
        <end position="22"/>
    </location>
</feature>
<evidence type="ECO:0000313" key="5">
    <source>
        <dbReference type="EMBL" id="CAK8688655.1"/>
    </source>
</evidence>
<feature type="domain" description="SH3" evidence="4">
    <location>
        <begin position="33"/>
        <end position="94"/>
    </location>
</feature>
<proteinExistence type="predicted"/>
<keyword evidence="6" id="KW-1185">Reference proteome</keyword>
<evidence type="ECO:0000313" key="6">
    <source>
        <dbReference type="Proteomes" id="UP001642483"/>
    </source>
</evidence>
<evidence type="ECO:0000256" key="2">
    <source>
        <dbReference type="PROSITE-ProRule" id="PRU00192"/>
    </source>
</evidence>
<organism evidence="5 6">
    <name type="scientific">Clavelina lepadiformis</name>
    <name type="common">Light-bulb sea squirt</name>
    <name type="synonym">Ascidia lepadiformis</name>
    <dbReference type="NCBI Taxonomy" id="159417"/>
    <lineage>
        <taxon>Eukaryota</taxon>
        <taxon>Metazoa</taxon>
        <taxon>Chordata</taxon>
        <taxon>Tunicata</taxon>
        <taxon>Ascidiacea</taxon>
        <taxon>Aplousobranchia</taxon>
        <taxon>Clavelinidae</taxon>
        <taxon>Clavelina</taxon>
    </lineage>
</organism>
<dbReference type="InterPro" id="IPR036028">
    <property type="entry name" value="SH3-like_dom_sf"/>
</dbReference>
<dbReference type="SMART" id="SM00326">
    <property type="entry name" value="SH3"/>
    <property type="match status" value="1"/>
</dbReference>
<comment type="caution">
    <text evidence="5">The sequence shown here is derived from an EMBL/GenBank/DDBJ whole genome shotgun (WGS) entry which is preliminary data.</text>
</comment>
<gene>
    <name evidence="5" type="ORF">CVLEPA_LOCUS20649</name>
</gene>
<dbReference type="SUPFAM" id="SSF50044">
    <property type="entry name" value="SH3-domain"/>
    <property type="match status" value="1"/>
</dbReference>
<keyword evidence="1 2" id="KW-0728">SH3 domain</keyword>
<sequence length="94" mass="10358">MSAEKTSDCPAQNEAVENTSVTGRIFSNDPAVHEGSKYVSMVDYKAAGPKQLTLFIGDVIRQVVQEDDEWLRGTLKRNGQMGNFPARIAEKLSI</sequence>
<evidence type="ECO:0000256" key="1">
    <source>
        <dbReference type="ARBA" id="ARBA00022443"/>
    </source>
</evidence>
<evidence type="ECO:0000256" key="3">
    <source>
        <dbReference type="SAM" id="MobiDB-lite"/>
    </source>
</evidence>
<dbReference type="PROSITE" id="PS50002">
    <property type="entry name" value="SH3"/>
    <property type="match status" value="1"/>
</dbReference>
<accession>A0ABP0GA23</accession>